<dbReference type="OrthoDB" id="6131856at2759"/>
<dbReference type="InterPro" id="IPR000917">
    <property type="entry name" value="Sulfatase_N"/>
</dbReference>
<proteinExistence type="inferred from homology"/>
<keyword evidence="5" id="KW-0378">Hydrolase</keyword>
<comment type="cofactor">
    <cofactor evidence="1">
        <name>Ca(2+)</name>
        <dbReference type="ChEBI" id="CHEBI:29108"/>
    </cofactor>
</comment>
<organism evidence="9 10">
    <name type="scientific">Dreissena polymorpha</name>
    <name type="common">Zebra mussel</name>
    <name type="synonym">Mytilus polymorpha</name>
    <dbReference type="NCBI Taxonomy" id="45954"/>
    <lineage>
        <taxon>Eukaryota</taxon>
        <taxon>Metazoa</taxon>
        <taxon>Spiralia</taxon>
        <taxon>Lophotrochozoa</taxon>
        <taxon>Mollusca</taxon>
        <taxon>Bivalvia</taxon>
        <taxon>Autobranchia</taxon>
        <taxon>Heteroconchia</taxon>
        <taxon>Euheterodonta</taxon>
        <taxon>Imparidentia</taxon>
        <taxon>Neoheterodontei</taxon>
        <taxon>Myida</taxon>
        <taxon>Dreissenoidea</taxon>
        <taxon>Dreissenidae</taxon>
        <taxon>Dreissena</taxon>
    </lineage>
</organism>
<keyword evidence="10" id="KW-1185">Reference proteome</keyword>
<reference evidence="9" key="2">
    <citation type="submission" date="2020-11" db="EMBL/GenBank/DDBJ databases">
        <authorList>
            <person name="McCartney M.A."/>
            <person name="Auch B."/>
            <person name="Kono T."/>
            <person name="Mallez S."/>
            <person name="Becker A."/>
            <person name="Gohl D.M."/>
            <person name="Silverstein K.A.T."/>
            <person name="Koren S."/>
            <person name="Bechman K.B."/>
            <person name="Herman A."/>
            <person name="Abrahante J.E."/>
            <person name="Garbe J."/>
        </authorList>
    </citation>
    <scope>NUCLEOTIDE SEQUENCE</scope>
    <source>
        <strain evidence="9">Duluth1</strain>
        <tissue evidence="9">Whole animal</tissue>
    </source>
</reference>
<dbReference type="GO" id="GO:0005737">
    <property type="term" value="C:cytoplasm"/>
    <property type="evidence" value="ECO:0007669"/>
    <property type="project" value="TreeGrafter"/>
</dbReference>
<evidence type="ECO:0000313" key="10">
    <source>
        <dbReference type="Proteomes" id="UP000828390"/>
    </source>
</evidence>
<dbReference type="CDD" id="cd16030">
    <property type="entry name" value="iduronate-2-sulfatase"/>
    <property type="match status" value="1"/>
</dbReference>
<keyword evidence="6" id="KW-0106">Calcium</keyword>
<evidence type="ECO:0000256" key="7">
    <source>
        <dbReference type="SAM" id="SignalP"/>
    </source>
</evidence>
<dbReference type="AlphaFoldDB" id="A0A9D4BM27"/>
<comment type="similarity">
    <text evidence="2">Belongs to the sulfatase family.</text>
</comment>
<dbReference type="InterPro" id="IPR017850">
    <property type="entry name" value="Alkaline_phosphatase_core_sf"/>
</dbReference>
<sequence>MNAVLGVCLFTILLVYVTCAAPRTGPTNVLFIAIDDLRPDLGCYKGKDFPSSDDPRIHSPNIDALARKSLLLKKAYVQQAVCSPSRTSFLTSRRPDTTHVYDLQTYWRKVSGNFTTLPQYFKNHGRITAGIGKIFHSGFKDDPISWTEPYNRPDHSSYENGKTSWMFLNDSQLANDPLVDDKIAKAAVIALQDFATGGKYANRPFFLGVGFMRPHLPFVSPEAFSHYYPANSLHLPSNPYAPINMPDAAWSKSGELISYTDISALHFQGQVNETLPDNKVRELRRAYFSAVSWVDSLVGVVLNELDRLGLSNNTVVSLLGDHGYQLGEHGMWNKHTNFELATHAPMMIRIPGLTDNGIITERVVEFVDLFPTLVDAVGLPSIPVCPENSLNVITCTEGESLMPLVHNATAAWKHSAFSQYPRHKHGVDIMGYSLRTDKYRFTEWVEFSYQTHKPDWTRNHGTELYDHTTDPDENHNVASDLAFADLARSLSNRLHAGWRHVSPSINNPSPPIVG</sequence>
<dbReference type="GO" id="GO:0046872">
    <property type="term" value="F:metal ion binding"/>
    <property type="evidence" value="ECO:0007669"/>
    <property type="project" value="UniProtKB-KW"/>
</dbReference>
<dbReference type="PANTHER" id="PTHR45953:SF1">
    <property type="entry name" value="IDURONATE 2-SULFATASE"/>
    <property type="match status" value="1"/>
</dbReference>
<accession>A0A9D4BM27</accession>
<dbReference type="GO" id="GO:0004423">
    <property type="term" value="F:iduronate-2-sulfatase activity"/>
    <property type="evidence" value="ECO:0007669"/>
    <property type="project" value="InterPro"/>
</dbReference>
<dbReference type="EMBL" id="JAIWYP010000015">
    <property type="protein sequence ID" value="KAH3699871.1"/>
    <property type="molecule type" value="Genomic_DNA"/>
</dbReference>
<dbReference type="Pfam" id="PF00884">
    <property type="entry name" value="Sulfatase"/>
    <property type="match status" value="1"/>
</dbReference>
<gene>
    <name evidence="9" type="ORF">DPMN_074833</name>
</gene>
<evidence type="ECO:0000256" key="2">
    <source>
        <dbReference type="ARBA" id="ARBA00008779"/>
    </source>
</evidence>
<keyword evidence="3" id="KW-0479">Metal-binding</keyword>
<feature type="signal peptide" evidence="7">
    <location>
        <begin position="1"/>
        <end position="20"/>
    </location>
</feature>
<evidence type="ECO:0000256" key="5">
    <source>
        <dbReference type="ARBA" id="ARBA00022801"/>
    </source>
</evidence>
<keyword evidence="4 7" id="KW-0732">Signal</keyword>
<evidence type="ECO:0000256" key="4">
    <source>
        <dbReference type="ARBA" id="ARBA00022729"/>
    </source>
</evidence>
<dbReference type="Gene3D" id="3.40.720.10">
    <property type="entry name" value="Alkaline Phosphatase, subunit A"/>
    <property type="match status" value="1"/>
</dbReference>
<dbReference type="InterPro" id="IPR035874">
    <property type="entry name" value="IDS"/>
</dbReference>
<evidence type="ECO:0000313" key="9">
    <source>
        <dbReference type="EMBL" id="KAH3699871.1"/>
    </source>
</evidence>
<comment type="caution">
    <text evidence="9">The sequence shown here is derived from an EMBL/GenBank/DDBJ whole genome shotgun (WGS) entry which is preliminary data.</text>
</comment>
<evidence type="ECO:0000256" key="3">
    <source>
        <dbReference type="ARBA" id="ARBA00022723"/>
    </source>
</evidence>
<evidence type="ECO:0000259" key="8">
    <source>
        <dbReference type="Pfam" id="PF00884"/>
    </source>
</evidence>
<reference evidence="9" key="1">
    <citation type="journal article" date="2019" name="bioRxiv">
        <title>The Genome of the Zebra Mussel, Dreissena polymorpha: A Resource for Invasive Species Research.</title>
        <authorList>
            <person name="McCartney M.A."/>
            <person name="Auch B."/>
            <person name="Kono T."/>
            <person name="Mallez S."/>
            <person name="Zhang Y."/>
            <person name="Obille A."/>
            <person name="Becker A."/>
            <person name="Abrahante J.E."/>
            <person name="Garbe J."/>
            <person name="Badalamenti J.P."/>
            <person name="Herman A."/>
            <person name="Mangelson H."/>
            <person name="Liachko I."/>
            <person name="Sullivan S."/>
            <person name="Sone E.D."/>
            <person name="Koren S."/>
            <person name="Silverstein K.A.T."/>
            <person name="Beckman K.B."/>
            <person name="Gohl D.M."/>
        </authorList>
    </citation>
    <scope>NUCLEOTIDE SEQUENCE</scope>
    <source>
        <strain evidence="9">Duluth1</strain>
        <tissue evidence="9">Whole animal</tissue>
    </source>
</reference>
<dbReference type="Proteomes" id="UP000828390">
    <property type="component" value="Unassembled WGS sequence"/>
</dbReference>
<protein>
    <recommendedName>
        <fullName evidence="8">Sulfatase N-terminal domain-containing protein</fullName>
    </recommendedName>
</protein>
<evidence type="ECO:0000256" key="1">
    <source>
        <dbReference type="ARBA" id="ARBA00001913"/>
    </source>
</evidence>
<feature type="chain" id="PRO_5038778599" description="Sulfatase N-terminal domain-containing protein" evidence="7">
    <location>
        <begin position="21"/>
        <end position="514"/>
    </location>
</feature>
<name>A0A9D4BM27_DREPO</name>
<feature type="domain" description="Sulfatase N-terminal" evidence="8">
    <location>
        <begin position="28"/>
        <end position="378"/>
    </location>
</feature>
<evidence type="ECO:0000256" key="6">
    <source>
        <dbReference type="ARBA" id="ARBA00022837"/>
    </source>
</evidence>
<dbReference type="PANTHER" id="PTHR45953">
    <property type="entry name" value="IDURONATE 2-SULFATASE"/>
    <property type="match status" value="1"/>
</dbReference>
<dbReference type="SUPFAM" id="SSF53649">
    <property type="entry name" value="Alkaline phosphatase-like"/>
    <property type="match status" value="1"/>
</dbReference>